<evidence type="ECO:0000313" key="1">
    <source>
        <dbReference type="EMBL" id="MDM1071653.1"/>
    </source>
</evidence>
<dbReference type="EMBL" id="JACAGJ010000001">
    <property type="protein sequence ID" value="MDM1071653.1"/>
    <property type="molecule type" value="Genomic_DNA"/>
</dbReference>
<proteinExistence type="predicted"/>
<name>A0AAJ1QCR1_9FLAO</name>
<reference evidence="1" key="2">
    <citation type="journal article" date="2022" name="Sci. Total Environ.">
        <title>Prevalence, transmission, and molecular epidemiology of tet(X)-positive bacteria among humans, animals, and environmental niches in China: An epidemiological, and genomic-based study.</title>
        <authorList>
            <person name="Dong N."/>
            <person name="Zeng Y."/>
            <person name="Cai C."/>
            <person name="Sun C."/>
            <person name="Lu J."/>
            <person name="Liu C."/>
            <person name="Zhou H."/>
            <person name="Sun Q."/>
            <person name="Shu L."/>
            <person name="Wang H."/>
            <person name="Wang Y."/>
            <person name="Wang S."/>
            <person name="Wu C."/>
            <person name="Chan E.W."/>
            <person name="Chen G."/>
            <person name="Shen Z."/>
            <person name="Chen S."/>
            <person name="Zhang R."/>
        </authorList>
    </citation>
    <scope>NUCLEOTIDE SEQUENCE</scope>
    <source>
        <strain evidence="1">R655-4</strain>
    </source>
</reference>
<gene>
    <name evidence="1" type="ORF">HX001_03995</name>
</gene>
<sequence>MSINRCSAIFESWKTNLKSSTNNTRIMNRKWFITFCLCFILTGIMHAQKISASNGVSSPCAICAPPNWSVISGTPDISNRNIVAASGTSGGGQSWTNAPLPLPPNNHLTWITIRDVGTKAGEESIKTTISELMVGRDYEVVIYSLSAMADRGSTKYSPSYIDKYDFQVGTYPRISVTQVNRDTNNSWGTNRLVFTAQNTSMDLSFFPGFNASTSSFESVNISVTLNSINTLPVGKDFFVSAALKDQPVTLNVVENAVEYDEGQFVQNGSVDLDPATPGIQSTYTDAKGTWTVNTSNGQVTFVPTRGFEGQAIIEYTVQDNYVLDGILSPGTSIPKTIIITIPPCTTAVTKENFEVADGVTKTFMMPATDYGFQFDIYSLDNSFQLNINGIDLANEEIDFQPGTGAKQNIRFFDGTKHGEGSISQIYDIEGDSQSPVIRIKIASDGSISLQARKSNADRALYDMELYGIVGGTGSTNVAFNTVTWNNAASNTVIASQHVVGATHMSGNGSGLIKVECPCTKEPKTGINTTITNVAISTNTTIKSNWPANIPNGALVLDSSSKGLVITRINNVLTDIKAPVEGMIAYDETDKCVKLYNGYIWNCLKNSCTNER</sequence>
<accession>A0AAJ1QCR1</accession>
<organism evidence="1 2">
    <name type="scientific">Empedobacter brevis</name>
    <dbReference type="NCBI Taxonomy" id="247"/>
    <lineage>
        <taxon>Bacteria</taxon>
        <taxon>Pseudomonadati</taxon>
        <taxon>Bacteroidota</taxon>
        <taxon>Flavobacteriia</taxon>
        <taxon>Flavobacteriales</taxon>
        <taxon>Weeksellaceae</taxon>
        <taxon>Empedobacter</taxon>
    </lineage>
</organism>
<evidence type="ECO:0000313" key="2">
    <source>
        <dbReference type="Proteomes" id="UP001170959"/>
    </source>
</evidence>
<dbReference type="Pfam" id="PF17963">
    <property type="entry name" value="Big_9"/>
    <property type="match status" value="1"/>
</dbReference>
<comment type="caution">
    <text evidence="1">The sequence shown here is derived from an EMBL/GenBank/DDBJ whole genome shotgun (WGS) entry which is preliminary data.</text>
</comment>
<dbReference type="Proteomes" id="UP001170959">
    <property type="component" value="Unassembled WGS sequence"/>
</dbReference>
<dbReference type="AlphaFoldDB" id="A0AAJ1QCR1"/>
<dbReference type="Gene3D" id="2.60.40.3440">
    <property type="match status" value="1"/>
</dbReference>
<dbReference type="RefSeq" id="WP_286491965.1">
    <property type="nucleotide sequence ID" value="NZ_JACAGJ010000001.1"/>
</dbReference>
<protein>
    <submittedName>
        <fullName evidence="1">Ig-like domain-containing protein</fullName>
    </submittedName>
</protein>
<reference evidence="1" key="1">
    <citation type="submission" date="2020-06" db="EMBL/GenBank/DDBJ databases">
        <authorList>
            <person name="Dong N."/>
        </authorList>
    </citation>
    <scope>NUCLEOTIDE SEQUENCE</scope>
    <source>
        <strain evidence="1">R655-4</strain>
    </source>
</reference>